<dbReference type="InterPro" id="IPR003203">
    <property type="entry name" value="CobU/CobP"/>
</dbReference>
<reference evidence="1 2" key="1">
    <citation type="journal article" date="2016" name="Sci. Rep.">
        <title>Complete genome sequence and transcriptomic analysis of a novel marine strain Bacillus weihaiensis reveals the mechanism of brown algae degradation.</title>
        <authorList>
            <person name="Zhu Y."/>
            <person name="Chen P."/>
            <person name="Bao Y."/>
            <person name="Men Y."/>
            <person name="Zeng Y."/>
            <person name="Yang J."/>
            <person name="Sun J."/>
            <person name="Sun Y."/>
        </authorList>
    </citation>
    <scope>NUCLEOTIDE SEQUENCE [LARGE SCALE GENOMIC DNA]</scope>
    <source>
        <strain evidence="1 2">Alg07</strain>
    </source>
</reference>
<dbReference type="GO" id="GO:0043752">
    <property type="term" value="F:adenosylcobinamide kinase activity"/>
    <property type="evidence" value="ECO:0007669"/>
    <property type="project" value="InterPro"/>
</dbReference>
<keyword evidence="2" id="KW-1185">Reference proteome</keyword>
<dbReference type="EMBL" id="CP016020">
    <property type="protein sequence ID" value="APH05062.1"/>
    <property type="molecule type" value="Genomic_DNA"/>
</dbReference>
<accession>A0A1L3MRU0</accession>
<gene>
    <name evidence="1" type="ORF">A9C19_10050</name>
</gene>
<dbReference type="UniPathway" id="UPA00148">
    <property type="reaction ID" value="UER00236"/>
</dbReference>
<dbReference type="InterPro" id="IPR027417">
    <property type="entry name" value="P-loop_NTPase"/>
</dbReference>
<evidence type="ECO:0000313" key="2">
    <source>
        <dbReference type="Proteomes" id="UP000181936"/>
    </source>
</evidence>
<name>A0A1L3MRU0_9BACI</name>
<dbReference type="RefSeq" id="WP_072579855.1">
    <property type="nucleotide sequence ID" value="NZ_CP016020.1"/>
</dbReference>
<proteinExistence type="predicted"/>
<dbReference type="AlphaFoldDB" id="A0A1L3MRU0"/>
<evidence type="ECO:0000313" key="1">
    <source>
        <dbReference type="EMBL" id="APH05062.1"/>
    </source>
</evidence>
<dbReference type="Gene3D" id="3.40.50.300">
    <property type="entry name" value="P-loop containing nucleotide triphosphate hydrolases"/>
    <property type="match status" value="1"/>
</dbReference>
<organism evidence="1 2">
    <name type="scientific">Bacillus weihaiensis</name>
    <dbReference type="NCBI Taxonomy" id="1547283"/>
    <lineage>
        <taxon>Bacteria</taxon>
        <taxon>Bacillati</taxon>
        <taxon>Bacillota</taxon>
        <taxon>Bacilli</taxon>
        <taxon>Bacillales</taxon>
        <taxon>Bacillaceae</taxon>
        <taxon>Bacillus</taxon>
    </lineage>
</organism>
<protein>
    <submittedName>
        <fullName evidence="1">Uncharacterized protein</fullName>
    </submittedName>
</protein>
<dbReference type="GO" id="GO:0000166">
    <property type="term" value="F:nucleotide binding"/>
    <property type="evidence" value="ECO:0007669"/>
    <property type="project" value="InterPro"/>
</dbReference>
<dbReference type="SUPFAM" id="SSF52540">
    <property type="entry name" value="P-loop containing nucleoside triphosphate hydrolases"/>
    <property type="match status" value="1"/>
</dbReference>
<dbReference type="KEGG" id="bwh:A9C19_10050"/>
<dbReference type="OrthoDB" id="1766664at2"/>
<sequence length="142" mass="16490">MQLVVGGAYSGKRALIREKESTFELFSAYNEQALKEWTSFLTSSTPVVVEGWEIWVLQQITQGKSLETIKSYFFNEIDKICAQEKVLGHSIYFIMLEMGRGIVPILEKDRHLRDLCGWILQYSTKKADNVYYCWHGLTQKLK</sequence>
<dbReference type="STRING" id="1547283.A9C19_10050"/>
<dbReference type="Proteomes" id="UP000181936">
    <property type="component" value="Chromosome"/>
</dbReference>
<dbReference type="GO" id="GO:0009236">
    <property type="term" value="P:cobalamin biosynthetic process"/>
    <property type="evidence" value="ECO:0007669"/>
    <property type="project" value="UniProtKB-UniPathway"/>
</dbReference>
<dbReference type="Pfam" id="PF02283">
    <property type="entry name" value="CobU"/>
    <property type="match status" value="1"/>
</dbReference>